<feature type="region of interest" description="Disordered" evidence="1">
    <location>
        <begin position="217"/>
        <end position="252"/>
    </location>
</feature>
<keyword evidence="2" id="KW-0472">Membrane</keyword>
<proteinExistence type="predicted"/>
<dbReference type="PANTHER" id="PTHR33640">
    <property type="entry name" value="TRANSMEMBRANE PROTEIN"/>
    <property type="match status" value="1"/>
</dbReference>
<reference evidence="3 4" key="1">
    <citation type="journal article" date="2018" name="Nat. Genet.">
        <title>The Rosa genome provides new insights in the design of modern roses.</title>
        <authorList>
            <person name="Bendahmane M."/>
        </authorList>
    </citation>
    <scope>NUCLEOTIDE SEQUENCE [LARGE SCALE GENOMIC DNA]</scope>
    <source>
        <strain evidence="4">cv. Old Blush</strain>
    </source>
</reference>
<keyword evidence="2" id="KW-1133">Transmembrane helix</keyword>
<dbReference type="STRING" id="74649.A0A2P6RM92"/>
<dbReference type="Proteomes" id="UP000238479">
    <property type="component" value="Chromosome 2"/>
</dbReference>
<dbReference type="OMA" id="RSASKKC"/>
<dbReference type="PANTHER" id="PTHR33640:SF3">
    <property type="entry name" value="DUF4408 DOMAIN-CONTAINING PROTEIN"/>
    <property type="match status" value="1"/>
</dbReference>
<feature type="transmembrane region" description="Helical" evidence="2">
    <location>
        <begin position="103"/>
        <end position="121"/>
    </location>
</feature>
<evidence type="ECO:0000313" key="3">
    <source>
        <dbReference type="EMBL" id="PRQ47552.1"/>
    </source>
</evidence>
<gene>
    <name evidence="3" type="ORF">RchiOBHm_Chr2g0100901</name>
</gene>
<keyword evidence="4" id="KW-1185">Reference proteome</keyword>
<evidence type="ECO:0000313" key="4">
    <source>
        <dbReference type="Proteomes" id="UP000238479"/>
    </source>
</evidence>
<organism evidence="3 4">
    <name type="scientific">Rosa chinensis</name>
    <name type="common">China rose</name>
    <dbReference type="NCBI Taxonomy" id="74649"/>
    <lineage>
        <taxon>Eukaryota</taxon>
        <taxon>Viridiplantae</taxon>
        <taxon>Streptophyta</taxon>
        <taxon>Embryophyta</taxon>
        <taxon>Tracheophyta</taxon>
        <taxon>Spermatophyta</taxon>
        <taxon>Magnoliopsida</taxon>
        <taxon>eudicotyledons</taxon>
        <taxon>Gunneridae</taxon>
        <taxon>Pentapetalae</taxon>
        <taxon>rosids</taxon>
        <taxon>fabids</taxon>
        <taxon>Rosales</taxon>
        <taxon>Rosaceae</taxon>
        <taxon>Rosoideae</taxon>
        <taxon>Rosoideae incertae sedis</taxon>
        <taxon>Rosa</taxon>
    </lineage>
</organism>
<evidence type="ECO:0000256" key="1">
    <source>
        <dbReference type="SAM" id="MobiDB-lite"/>
    </source>
</evidence>
<accession>A0A2P6RM92</accession>
<name>A0A2P6RM92_ROSCH</name>
<dbReference type="AlphaFoldDB" id="A0A2P6RM92"/>
<dbReference type="EMBL" id="PDCK01000040">
    <property type="protein sequence ID" value="PRQ47552.1"/>
    <property type="molecule type" value="Genomic_DNA"/>
</dbReference>
<feature type="region of interest" description="Disordered" evidence="1">
    <location>
        <begin position="1"/>
        <end position="32"/>
    </location>
</feature>
<keyword evidence="2" id="KW-0812">Transmembrane</keyword>
<evidence type="ECO:0008006" key="5">
    <source>
        <dbReference type="Google" id="ProtNLM"/>
    </source>
</evidence>
<dbReference type="Gramene" id="PRQ47552">
    <property type="protein sequence ID" value="PRQ47552"/>
    <property type="gene ID" value="RchiOBHm_Chr2g0100901"/>
</dbReference>
<sequence length="330" mass="37452">MVQHREKLHFSPSNSLHHQTHTPPKLSPRLPRTHSVRSNPHYSISIFNPNPISPSIYRSSSTSFHFLCKHILSLMDSCSFDNVKAEKASAMRRYNRLRTIARLFRLAELCVAAVLLSWTFTRLPFALRISLDYLRLFSGVVSSPLFVFLVCNAIIVSLFAKSRNVTASASPQDPKDDVETQLYDEFTNNCGGKMSNSGDDVLSSVKEEVVYQDKQIISEVNAADPKPETDPNSGAESDSDSDSGLEFPKAIRRTKSEKFERVVPAKLKRSDTEHCRKMLRSGEETVPEDFDPEDDLSNEEFQRAIEAFIEKQKRFRHQEESLAIVLQNQS</sequence>
<feature type="transmembrane region" description="Helical" evidence="2">
    <location>
        <begin position="133"/>
        <end position="160"/>
    </location>
</feature>
<comment type="caution">
    <text evidence="3">The sequence shown here is derived from an EMBL/GenBank/DDBJ whole genome shotgun (WGS) entry which is preliminary data.</text>
</comment>
<protein>
    <recommendedName>
        <fullName evidence="5">DUF4408 domain-containing protein</fullName>
    </recommendedName>
</protein>
<evidence type="ECO:0000256" key="2">
    <source>
        <dbReference type="SAM" id="Phobius"/>
    </source>
</evidence>